<organism evidence="1 2">
    <name type="scientific">Lecanicillium saksenae</name>
    <dbReference type="NCBI Taxonomy" id="468837"/>
    <lineage>
        <taxon>Eukaryota</taxon>
        <taxon>Fungi</taxon>
        <taxon>Dikarya</taxon>
        <taxon>Ascomycota</taxon>
        <taxon>Pezizomycotina</taxon>
        <taxon>Sordariomycetes</taxon>
        <taxon>Hypocreomycetidae</taxon>
        <taxon>Hypocreales</taxon>
        <taxon>Cordycipitaceae</taxon>
        <taxon>Lecanicillium</taxon>
    </lineage>
</organism>
<sequence>MEYDTKIRKSVTSDPLSFASESVRKRWPVILTGAVDDIYKSIGQTDDAEKQAEGKKIVEQLGALKYEVEHNRPLTPIVDDGFTDEVAEYNKEVAALGNPPSWHDVPWLFSECYMYRWTPSAPRATPSSSSPPATRTSSPSSPGTRTPPTTSTPRRRSSRKCSRSASGATQPTSPSSPT</sequence>
<proteinExistence type="predicted"/>
<keyword evidence="2" id="KW-1185">Reference proteome</keyword>
<reference evidence="1" key="1">
    <citation type="submission" date="2022-07" db="EMBL/GenBank/DDBJ databases">
        <title>Genome Sequence of Lecanicillium saksenae.</title>
        <authorList>
            <person name="Buettner E."/>
        </authorList>
    </citation>
    <scope>NUCLEOTIDE SEQUENCE</scope>
    <source>
        <strain evidence="1">VT-O1</strain>
    </source>
</reference>
<accession>A0ACC1QMU4</accession>
<name>A0ACC1QMU4_9HYPO</name>
<evidence type="ECO:0000313" key="2">
    <source>
        <dbReference type="Proteomes" id="UP001148737"/>
    </source>
</evidence>
<evidence type="ECO:0000313" key="1">
    <source>
        <dbReference type="EMBL" id="KAJ3479040.1"/>
    </source>
</evidence>
<gene>
    <name evidence="1" type="ORF">NLG97_g8420</name>
</gene>
<comment type="caution">
    <text evidence="1">The sequence shown here is derived from an EMBL/GenBank/DDBJ whole genome shotgun (WGS) entry which is preliminary data.</text>
</comment>
<dbReference type="Proteomes" id="UP001148737">
    <property type="component" value="Unassembled WGS sequence"/>
</dbReference>
<dbReference type="EMBL" id="JANAKD010001478">
    <property type="protein sequence ID" value="KAJ3479040.1"/>
    <property type="molecule type" value="Genomic_DNA"/>
</dbReference>
<protein>
    <submittedName>
        <fullName evidence="1">Uncharacterized protein</fullName>
    </submittedName>
</protein>